<feature type="compositionally biased region" description="Low complexity" evidence="1">
    <location>
        <begin position="477"/>
        <end position="487"/>
    </location>
</feature>
<dbReference type="CDD" id="cd00065">
    <property type="entry name" value="FYVE_like_SF"/>
    <property type="match status" value="1"/>
</dbReference>
<gene>
    <name evidence="2" type="ORF">BDZ90DRAFT_279022</name>
</gene>
<dbReference type="RefSeq" id="XP_025363293.1">
    <property type="nucleotide sequence ID" value="XM_025509142.1"/>
</dbReference>
<reference evidence="2 3" key="1">
    <citation type="journal article" date="2018" name="Mol. Biol. Evol.">
        <title>Broad Genomic Sampling Reveals a Smut Pathogenic Ancestry of the Fungal Clade Ustilaginomycotina.</title>
        <authorList>
            <person name="Kijpornyongpan T."/>
            <person name="Mondo S.J."/>
            <person name="Barry K."/>
            <person name="Sandor L."/>
            <person name="Lee J."/>
            <person name="Lipzen A."/>
            <person name="Pangilinan J."/>
            <person name="LaButti K."/>
            <person name="Hainaut M."/>
            <person name="Henrissat B."/>
            <person name="Grigoriev I.V."/>
            <person name="Spatafora J.W."/>
            <person name="Aime M.C."/>
        </authorList>
    </citation>
    <scope>NUCLEOTIDE SEQUENCE [LARGE SCALE GENOMIC DNA]</scope>
    <source>
        <strain evidence="2 3">MCA 5214</strain>
    </source>
</reference>
<feature type="region of interest" description="Disordered" evidence="1">
    <location>
        <begin position="428"/>
        <end position="458"/>
    </location>
</feature>
<feature type="compositionally biased region" description="Low complexity" evidence="1">
    <location>
        <begin position="49"/>
        <end position="69"/>
    </location>
</feature>
<proteinExistence type="predicted"/>
<dbReference type="EMBL" id="KZ819665">
    <property type="protein sequence ID" value="PWN28681.1"/>
    <property type="molecule type" value="Genomic_DNA"/>
</dbReference>
<dbReference type="SUPFAM" id="SSF57903">
    <property type="entry name" value="FYVE/PHD zinc finger"/>
    <property type="match status" value="1"/>
</dbReference>
<evidence type="ECO:0000313" key="3">
    <source>
        <dbReference type="Proteomes" id="UP000245884"/>
    </source>
</evidence>
<organism evidence="2 3">
    <name type="scientific">Jaminaea rosea</name>
    <dbReference type="NCBI Taxonomy" id="1569628"/>
    <lineage>
        <taxon>Eukaryota</taxon>
        <taxon>Fungi</taxon>
        <taxon>Dikarya</taxon>
        <taxon>Basidiomycota</taxon>
        <taxon>Ustilaginomycotina</taxon>
        <taxon>Exobasidiomycetes</taxon>
        <taxon>Microstromatales</taxon>
        <taxon>Microstromatales incertae sedis</taxon>
        <taxon>Jaminaea</taxon>
    </lineage>
</organism>
<sequence>MTDFAMPCHGVMAEFSKPQPQTASRALMGYLRPSSPAQRFDAEASDYFSPRPAGPSRSSAASSSGATPSWHGHGHGQRSRTTSVDNVDELSKLMEDVRSMTRGSASRWRRVATTMPRSLWKPESDSTSCDHLFLGSGSCQKEFGAFLAGYRLPSGASTAKSSESSGGGTTSALWGSIKINRRNHCWRCGNCFCNEHSKEFATLILDSEDAPAPTPPQAGEEPDYATAAAVQEPTLAPTPVVRSASACLSQYLASEAAKASNNVGRTGPAPASSAVGSIDSAGSAGSSNLSGSSNLAESLRHHGVARTGTTSPEMSSHDGAFPSASLHHSMDDMDRPPSVSLSLPRKQNVAAALAAAMAGPSSRFSSSSSSSSTTTDAVSSRMTILADGRYVVRERVCARCSNIVDQAKARALVKQARREAAMTASYADDNYAAQQQQPYGPRRCSDPAANRSTEDEDYQLSLQRLYEDYRRERRKMAAAARSNSADAVPQVMRGFKLAPPPPRRYRRQASHRSMDGDESSDEEEDEEGDNAASRLHHHHQRHHHYASPHYGGVGESGVRTPGGGHVNVCAYFPVFPTRADFEDQHQVFSPAAPLPPRVALPQCGMGGQRLQIALARYG</sequence>
<feature type="compositionally biased region" description="Low complexity" evidence="1">
    <location>
        <begin position="271"/>
        <end position="294"/>
    </location>
</feature>
<dbReference type="OrthoDB" id="660555at2759"/>
<name>A0A316UWH8_9BASI</name>
<evidence type="ECO:0000256" key="1">
    <source>
        <dbReference type="SAM" id="MobiDB-lite"/>
    </source>
</evidence>
<feature type="region of interest" description="Disordered" evidence="1">
    <location>
        <begin position="258"/>
        <end position="294"/>
    </location>
</feature>
<feature type="region of interest" description="Disordered" evidence="1">
    <location>
        <begin position="477"/>
        <end position="558"/>
    </location>
</feature>
<dbReference type="InterPro" id="IPR013083">
    <property type="entry name" value="Znf_RING/FYVE/PHD"/>
</dbReference>
<dbReference type="Gene3D" id="3.30.40.10">
    <property type="entry name" value="Zinc/RING finger domain, C3HC4 (zinc finger)"/>
    <property type="match status" value="1"/>
</dbReference>
<keyword evidence="3" id="KW-1185">Reference proteome</keyword>
<feature type="region of interest" description="Disordered" evidence="1">
    <location>
        <begin position="306"/>
        <end position="341"/>
    </location>
</feature>
<dbReference type="InterPro" id="IPR011011">
    <property type="entry name" value="Znf_FYVE_PHD"/>
</dbReference>
<dbReference type="AlphaFoldDB" id="A0A316UWH8"/>
<accession>A0A316UWH8</accession>
<protein>
    <submittedName>
        <fullName evidence="2">Uncharacterized protein</fullName>
    </submittedName>
</protein>
<evidence type="ECO:0000313" key="2">
    <source>
        <dbReference type="EMBL" id="PWN28681.1"/>
    </source>
</evidence>
<feature type="compositionally biased region" description="Basic residues" evidence="1">
    <location>
        <begin position="534"/>
        <end position="546"/>
    </location>
</feature>
<feature type="compositionally biased region" description="Low complexity" evidence="1">
    <location>
        <begin position="428"/>
        <end position="437"/>
    </location>
</feature>
<dbReference type="Proteomes" id="UP000245884">
    <property type="component" value="Unassembled WGS sequence"/>
</dbReference>
<dbReference type="GeneID" id="37030965"/>
<feature type="compositionally biased region" description="Acidic residues" evidence="1">
    <location>
        <begin position="516"/>
        <end position="529"/>
    </location>
</feature>
<feature type="region of interest" description="Disordered" evidence="1">
    <location>
        <begin position="41"/>
        <end position="85"/>
    </location>
</feature>